<organism evidence="6 7">
    <name type="scientific">Parastrongyloides trichosuri</name>
    <name type="common">Possum-specific nematode worm</name>
    <dbReference type="NCBI Taxonomy" id="131310"/>
    <lineage>
        <taxon>Eukaryota</taxon>
        <taxon>Metazoa</taxon>
        <taxon>Ecdysozoa</taxon>
        <taxon>Nematoda</taxon>
        <taxon>Chromadorea</taxon>
        <taxon>Rhabditida</taxon>
        <taxon>Tylenchina</taxon>
        <taxon>Panagrolaimomorpha</taxon>
        <taxon>Strongyloidoidea</taxon>
        <taxon>Strongyloididae</taxon>
        <taxon>Parastrongyloides</taxon>
    </lineage>
</organism>
<dbReference type="GO" id="GO:0070292">
    <property type="term" value="P:N-acylphosphatidylethanolamine metabolic process"/>
    <property type="evidence" value="ECO:0007669"/>
    <property type="project" value="TreeGrafter"/>
</dbReference>
<keyword evidence="6" id="KW-1185">Reference proteome</keyword>
<dbReference type="WBParaSite" id="PTRK_0000970700.1">
    <property type="protein sequence ID" value="PTRK_0000970700.1"/>
    <property type="gene ID" value="PTRK_0000970700"/>
</dbReference>
<evidence type="ECO:0000313" key="7">
    <source>
        <dbReference type="WBParaSite" id="PTRK_0000970700.1"/>
    </source>
</evidence>
<dbReference type="PANTHER" id="PTHR13943:SF77">
    <property type="entry name" value="LRAT DOMAIN-CONTAINING PROTEIN"/>
    <property type="match status" value="1"/>
</dbReference>
<dbReference type="AlphaFoldDB" id="A0A0N4ZMD8"/>
<evidence type="ECO:0000259" key="5">
    <source>
        <dbReference type="Pfam" id="PF04970"/>
    </source>
</evidence>
<reference evidence="7" key="1">
    <citation type="submission" date="2017-02" db="UniProtKB">
        <authorList>
            <consortium name="WormBaseParasite"/>
        </authorList>
    </citation>
    <scope>IDENTIFICATION</scope>
</reference>
<sequence length="161" mass="18866">MSSGFLFNVASPSQKNLGVIKYDDFKFKYSEIYGRNRRPIETVFVSVHELKDSLRPGDIIEFKYKLFNHWAIFLGISSDLYIIAHFRVVGPPPSIKHDVFIEVMDDSRKARINNICDHDSNKNIRSADEIRSLAMENVFNHKPYNLLCYNCKDFAKDMRYF</sequence>
<dbReference type="GO" id="GO:0005737">
    <property type="term" value="C:cytoplasm"/>
    <property type="evidence" value="ECO:0007669"/>
    <property type="project" value="TreeGrafter"/>
</dbReference>
<dbReference type="GO" id="GO:0004623">
    <property type="term" value="F:phospholipase A2 activity"/>
    <property type="evidence" value="ECO:0007669"/>
    <property type="project" value="TreeGrafter"/>
</dbReference>
<evidence type="ECO:0000256" key="4">
    <source>
        <dbReference type="ARBA" id="ARBA00023098"/>
    </source>
</evidence>
<evidence type="ECO:0000313" key="6">
    <source>
        <dbReference type="Proteomes" id="UP000038045"/>
    </source>
</evidence>
<keyword evidence="3" id="KW-0378">Hydrolase</keyword>
<evidence type="ECO:0000256" key="2">
    <source>
        <dbReference type="ARBA" id="ARBA00022679"/>
    </source>
</evidence>
<dbReference type="GO" id="GO:0016410">
    <property type="term" value="F:N-acyltransferase activity"/>
    <property type="evidence" value="ECO:0007669"/>
    <property type="project" value="TreeGrafter"/>
</dbReference>
<evidence type="ECO:0000256" key="1">
    <source>
        <dbReference type="ARBA" id="ARBA00007824"/>
    </source>
</evidence>
<dbReference type="InterPro" id="IPR051496">
    <property type="entry name" value="H-rev107_PLA/AT"/>
</dbReference>
<proteinExistence type="inferred from homology"/>
<accession>A0A0N4ZMD8</accession>
<comment type="similarity">
    <text evidence="1">Belongs to the H-rev107 family.</text>
</comment>
<evidence type="ECO:0000256" key="3">
    <source>
        <dbReference type="ARBA" id="ARBA00022801"/>
    </source>
</evidence>
<feature type="domain" description="LRAT" evidence="5">
    <location>
        <begin position="54"/>
        <end position="160"/>
    </location>
</feature>
<dbReference type="Pfam" id="PF04970">
    <property type="entry name" value="LRAT"/>
    <property type="match status" value="1"/>
</dbReference>
<protein>
    <submittedName>
        <fullName evidence="7">LRAT domain-containing protein</fullName>
    </submittedName>
</protein>
<keyword evidence="2" id="KW-0808">Transferase</keyword>
<dbReference type="GO" id="GO:0008970">
    <property type="term" value="F:phospholipase A1 activity"/>
    <property type="evidence" value="ECO:0007669"/>
    <property type="project" value="TreeGrafter"/>
</dbReference>
<dbReference type="Gene3D" id="3.90.1720.10">
    <property type="entry name" value="endopeptidase domain like (from Nostoc punctiforme)"/>
    <property type="match status" value="1"/>
</dbReference>
<name>A0A0N4ZMD8_PARTI</name>
<dbReference type="PANTHER" id="PTHR13943">
    <property type="entry name" value="HRAS-LIKE SUPPRESSOR - RELATED"/>
    <property type="match status" value="1"/>
</dbReference>
<keyword evidence="4" id="KW-0443">Lipid metabolism</keyword>
<dbReference type="Proteomes" id="UP000038045">
    <property type="component" value="Unplaced"/>
</dbReference>
<dbReference type="InterPro" id="IPR007053">
    <property type="entry name" value="LRAT_dom"/>
</dbReference>